<reference evidence="2 3" key="1">
    <citation type="submission" date="2016-01" db="EMBL/GenBank/DDBJ databases">
        <title>Genome sequence of Oerskovia enterophila VJag, an agar and cellulose degrading bacterium.</title>
        <authorList>
            <person name="Poehlein A."/>
            <person name="Jag V."/>
            <person name="Bengelsdorf F."/>
            <person name="Duerre P."/>
            <person name="Daniel R."/>
        </authorList>
    </citation>
    <scope>NUCLEOTIDE SEQUENCE [LARGE SCALE GENOMIC DNA]</scope>
    <source>
        <strain evidence="2 3">VJag</strain>
    </source>
</reference>
<sequence>MTNEPELARVQPATRRGFATDHQSTSEPDAPAPNLASRITAGKKRGESFVLDDKGLVRDDVARQAVAFVSTYHREHKRGPTWMEVGVCMGWSRPETVGAIGALRRFGILYATRSYRSLRVHPRLTARRRRIR</sequence>
<dbReference type="RefSeq" id="WP_157516439.1">
    <property type="nucleotide sequence ID" value="NZ_LRIE01000081.1"/>
</dbReference>
<dbReference type="STRING" id="43678.OJAG_30870"/>
<feature type="region of interest" description="Disordered" evidence="1">
    <location>
        <begin position="1"/>
        <end position="35"/>
    </location>
</feature>
<accession>A0A163QKI7</accession>
<dbReference type="Gene3D" id="1.10.10.10">
    <property type="entry name" value="Winged helix-like DNA-binding domain superfamily/Winged helix DNA-binding domain"/>
    <property type="match status" value="1"/>
</dbReference>
<proteinExistence type="predicted"/>
<evidence type="ECO:0000313" key="3">
    <source>
        <dbReference type="Proteomes" id="UP000076447"/>
    </source>
</evidence>
<dbReference type="InterPro" id="IPR036388">
    <property type="entry name" value="WH-like_DNA-bd_sf"/>
</dbReference>
<dbReference type="PATRIC" id="fig|43678.3.peg.3238"/>
<dbReference type="EMBL" id="LRIE01000081">
    <property type="protein sequence ID" value="KZM34255.1"/>
    <property type="molecule type" value="Genomic_DNA"/>
</dbReference>
<comment type="caution">
    <text evidence="2">The sequence shown here is derived from an EMBL/GenBank/DDBJ whole genome shotgun (WGS) entry which is preliminary data.</text>
</comment>
<dbReference type="AlphaFoldDB" id="A0A163QKI7"/>
<dbReference type="Proteomes" id="UP000076447">
    <property type="component" value="Unassembled WGS sequence"/>
</dbReference>
<evidence type="ECO:0000256" key="1">
    <source>
        <dbReference type="SAM" id="MobiDB-lite"/>
    </source>
</evidence>
<name>A0A163QKI7_9CELL</name>
<gene>
    <name evidence="2" type="ORF">OJAG_30870</name>
</gene>
<protein>
    <submittedName>
        <fullName evidence="2">Uncharacterized protein</fullName>
    </submittedName>
</protein>
<organism evidence="2 3">
    <name type="scientific">Oerskovia enterophila</name>
    <dbReference type="NCBI Taxonomy" id="43678"/>
    <lineage>
        <taxon>Bacteria</taxon>
        <taxon>Bacillati</taxon>
        <taxon>Actinomycetota</taxon>
        <taxon>Actinomycetes</taxon>
        <taxon>Micrococcales</taxon>
        <taxon>Cellulomonadaceae</taxon>
        <taxon>Oerskovia</taxon>
    </lineage>
</organism>
<evidence type="ECO:0000313" key="2">
    <source>
        <dbReference type="EMBL" id="KZM34255.1"/>
    </source>
</evidence>